<comment type="function">
    <text evidence="4">Lytic transglycosylase with a strong preference for naked glycan strands that lack stem peptides.</text>
</comment>
<dbReference type="GO" id="GO:0008932">
    <property type="term" value="F:lytic endotransglycosylase activity"/>
    <property type="evidence" value="ECO:0007669"/>
    <property type="project" value="UniProtKB-UniRule"/>
</dbReference>
<evidence type="ECO:0000256" key="2">
    <source>
        <dbReference type="ARBA" id="ARBA00023239"/>
    </source>
</evidence>
<comment type="similarity">
    <text evidence="4 5">Belongs to the RlpA family.</text>
</comment>
<comment type="caution">
    <text evidence="7">The sequence shown here is derived from an EMBL/GenBank/DDBJ whole genome shotgun (WGS) entry which is preliminary data.</text>
</comment>
<dbReference type="AlphaFoldDB" id="A0A519BJN5"/>
<evidence type="ECO:0000256" key="3">
    <source>
        <dbReference type="ARBA" id="ARBA00023316"/>
    </source>
</evidence>
<dbReference type="PANTHER" id="PTHR34183">
    <property type="entry name" value="ENDOLYTIC PEPTIDOGLYCAN TRANSGLYCOSYLASE RLPA"/>
    <property type="match status" value="1"/>
</dbReference>
<dbReference type="PANTHER" id="PTHR34183:SF1">
    <property type="entry name" value="ENDOLYTIC PEPTIDOGLYCAN TRANSGLYCOSYLASE RLPA"/>
    <property type="match status" value="1"/>
</dbReference>
<feature type="domain" description="SPOR" evidence="6">
    <location>
        <begin position="157"/>
        <end position="236"/>
    </location>
</feature>
<dbReference type="InterPro" id="IPR034718">
    <property type="entry name" value="RlpA"/>
</dbReference>
<dbReference type="Pfam" id="PF03330">
    <property type="entry name" value="DPBB_1"/>
    <property type="match status" value="1"/>
</dbReference>
<dbReference type="GO" id="GO:0071555">
    <property type="term" value="P:cell wall organization"/>
    <property type="evidence" value="ECO:0007669"/>
    <property type="project" value="UniProtKB-KW"/>
</dbReference>
<dbReference type="InterPro" id="IPR012997">
    <property type="entry name" value="RplA"/>
</dbReference>
<evidence type="ECO:0000256" key="4">
    <source>
        <dbReference type="HAMAP-Rule" id="MF_02071"/>
    </source>
</evidence>
<evidence type="ECO:0000256" key="1">
    <source>
        <dbReference type="ARBA" id="ARBA00022729"/>
    </source>
</evidence>
<dbReference type="InterPro" id="IPR009009">
    <property type="entry name" value="RlpA-like_DPBB"/>
</dbReference>
<name>A0A519BJN5_ACIG2</name>
<dbReference type="CDD" id="cd22268">
    <property type="entry name" value="DPBB_RlpA-like"/>
    <property type="match status" value="1"/>
</dbReference>
<keyword evidence="2 4" id="KW-0456">Lyase</keyword>
<dbReference type="EC" id="4.2.2.-" evidence="4"/>
<dbReference type="HAMAP" id="MF_02071">
    <property type="entry name" value="RlpA"/>
    <property type="match status" value="1"/>
</dbReference>
<dbReference type="GO" id="GO:0000270">
    <property type="term" value="P:peptidoglycan metabolic process"/>
    <property type="evidence" value="ECO:0007669"/>
    <property type="project" value="UniProtKB-UniRule"/>
</dbReference>
<dbReference type="SUPFAM" id="SSF50685">
    <property type="entry name" value="Barwin-like endoglucanases"/>
    <property type="match status" value="1"/>
</dbReference>
<sequence>MVFASFFLSGCVPYIIGGSYSQPNASATAPQYYAPQFLPHNTEEGIASWYGPGFQGRPTASGQIYNMYDLTAASRTLPLDTYAYVTDLQNGRSVEVYVNDRGPYYGGRIMDLSYAAARALNMLGPGTALVKIQYLGPNPSAARIEQNEINGFGTKYLPPLTGYTLQFAAYTSRVKAVNKEKEIAKLVPGVHIIIKTVRNTAYYCVVLGRFNSLNKAYTFAKVIAKYGKDIYITKRG</sequence>
<gene>
    <name evidence="4" type="primary">rlpA</name>
    <name evidence="7" type="ORF">EVJ46_03870</name>
</gene>
<evidence type="ECO:0000313" key="7">
    <source>
        <dbReference type="EMBL" id="RZD17459.1"/>
    </source>
</evidence>
<evidence type="ECO:0000259" key="6">
    <source>
        <dbReference type="PROSITE" id="PS51724"/>
    </source>
</evidence>
<protein>
    <recommendedName>
        <fullName evidence="4">Probable endolytic peptidoglycan transglycosylase RlpA</fullName>
        <ecNumber evidence="4">4.2.2.-</ecNumber>
    </recommendedName>
</protein>
<reference evidence="7 8" key="1">
    <citation type="journal article" date="2019" name="ISME J.">
        <title>Insights into ecological role of a new deltaproteobacterial order Candidatus Acidulodesulfobacterales by metagenomics and metatranscriptomics.</title>
        <authorList>
            <person name="Tan S."/>
            <person name="Liu J."/>
            <person name="Fang Y."/>
            <person name="Hedlund B.P."/>
            <person name="Lian Z.H."/>
            <person name="Huang L.Y."/>
            <person name="Li J.T."/>
            <person name="Huang L.N."/>
            <person name="Li W.J."/>
            <person name="Jiang H.C."/>
            <person name="Dong H.L."/>
            <person name="Shu W.S."/>
        </authorList>
    </citation>
    <scope>NUCLEOTIDE SEQUENCE [LARGE SCALE GENOMIC DNA]</scope>
    <source>
        <strain evidence="7">AP2</strain>
    </source>
</reference>
<dbReference type="InterPro" id="IPR036908">
    <property type="entry name" value="RlpA-like_sf"/>
</dbReference>
<dbReference type="PROSITE" id="PS51724">
    <property type="entry name" value="SPOR"/>
    <property type="match status" value="1"/>
</dbReference>
<organism evidence="7 8">
    <name type="scientific">Acididesulfobacter guangdongensis</name>
    <dbReference type="NCBI Taxonomy" id="2597225"/>
    <lineage>
        <taxon>Bacteria</taxon>
        <taxon>Deltaproteobacteria</taxon>
        <taxon>Candidatus Acidulodesulfobacterales</taxon>
        <taxon>Candidatus Acididesulfobacter</taxon>
    </lineage>
</organism>
<keyword evidence="1" id="KW-0732">Signal</keyword>
<keyword evidence="3 4" id="KW-0961">Cell wall biogenesis/degradation</keyword>
<evidence type="ECO:0000256" key="5">
    <source>
        <dbReference type="RuleBase" id="RU003495"/>
    </source>
</evidence>
<dbReference type="Proteomes" id="UP000316562">
    <property type="component" value="Unassembled WGS sequence"/>
</dbReference>
<proteinExistence type="inferred from homology"/>
<dbReference type="Gene3D" id="2.40.40.10">
    <property type="entry name" value="RlpA-like domain"/>
    <property type="match status" value="1"/>
</dbReference>
<accession>A0A519BJN5</accession>
<evidence type="ECO:0000313" key="8">
    <source>
        <dbReference type="Proteomes" id="UP000316562"/>
    </source>
</evidence>
<dbReference type="NCBIfam" id="TIGR00413">
    <property type="entry name" value="rlpA"/>
    <property type="match status" value="1"/>
</dbReference>
<dbReference type="EMBL" id="SGBC01000001">
    <property type="protein sequence ID" value="RZD17459.1"/>
    <property type="molecule type" value="Genomic_DNA"/>
</dbReference>
<dbReference type="InterPro" id="IPR007730">
    <property type="entry name" value="SPOR-like_dom"/>
</dbReference>
<dbReference type="GO" id="GO:0042834">
    <property type="term" value="F:peptidoglycan binding"/>
    <property type="evidence" value="ECO:0007669"/>
    <property type="project" value="InterPro"/>
</dbReference>